<proteinExistence type="predicted"/>
<dbReference type="AlphaFoldDB" id="A0A2M4CF14"/>
<protein>
    <submittedName>
        <fullName evidence="1">Putative secreted protein</fullName>
    </submittedName>
</protein>
<sequence length="68" mass="8125">MFSVNHRASIWSAYRDKVLLLALLLLVPKRNHPARRWMSNRRIQRPRYPVSLLPLAPEQEEQAHPVHY</sequence>
<accession>A0A2M4CF14</accession>
<dbReference type="EMBL" id="GGFJ01014786">
    <property type="protein sequence ID" value="MBW63927.1"/>
    <property type="molecule type" value="Transcribed_RNA"/>
</dbReference>
<reference evidence="1" key="1">
    <citation type="submission" date="2018-01" db="EMBL/GenBank/DDBJ databases">
        <title>An insight into the sialome of Amazonian anophelines.</title>
        <authorList>
            <person name="Ribeiro J.M."/>
            <person name="Scarpassa V."/>
            <person name="Calvo E."/>
        </authorList>
    </citation>
    <scope>NUCLEOTIDE SEQUENCE</scope>
    <source>
        <tissue evidence="1">Salivary glands</tissue>
    </source>
</reference>
<name>A0A2M4CF14_9DIPT</name>
<organism evidence="1">
    <name type="scientific">Anopheles marajoara</name>
    <dbReference type="NCBI Taxonomy" id="58244"/>
    <lineage>
        <taxon>Eukaryota</taxon>
        <taxon>Metazoa</taxon>
        <taxon>Ecdysozoa</taxon>
        <taxon>Arthropoda</taxon>
        <taxon>Hexapoda</taxon>
        <taxon>Insecta</taxon>
        <taxon>Pterygota</taxon>
        <taxon>Neoptera</taxon>
        <taxon>Endopterygota</taxon>
        <taxon>Diptera</taxon>
        <taxon>Nematocera</taxon>
        <taxon>Culicoidea</taxon>
        <taxon>Culicidae</taxon>
        <taxon>Anophelinae</taxon>
        <taxon>Anopheles</taxon>
    </lineage>
</organism>
<evidence type="ECO:0000313" key="1">
    <source>
        <dbReference type="EMBL" id="MBW63927.1"/>
    </source>
</evidence>